<dbReference type="AlphaFoldDB" id="A0A7C4NQT8"/>
<protein>
    <submittedName>
        <fullName evidence="2">Prepilin-type N-terminal cleavage/methylation domain-containing protein</fullName>
    </submittedName>
</protein>
<dbReference type="NCBIfam" id="TIGR02532">
    <property type="entry name" value="IV_pilin_GFxxxE"/>
    <property type="match status" value="1"/>
</dbReference>
<comment type="caution">
    <text evidence="2">The sequence shown here is derived from an EMBL/GenBank/DDBJ whole genome shotgun (WGS) entry which is preliminary data.</text>
</comment>
<feature type="transmembrane region" description="Helical" evidence="1">
    <location>
        <begin position="12"/>
        <end position="36"/>
    </location>
</feature>
<reference evidence="2" key="1">
    <citation type="journal article" date="2020" name="mSystems">
        <title>Genome- and Community-Level Interaction Insights into Carbon Utilization and Element Cycling Functions of Hydrothermarchaeota in Hydrothermal Sediment.</title>
        <authorList>
            <person name="Zhou Z."/>
            <person name="Liu Y."/>
            <person name="Xu W."/>
            <person name="Pan J."/>
            <person name="Luo Z.H."/>
            <person name="Li M."/>
        </authorList>
    </citation>
    <scope>NUCLEOTIDE SEQUENCE [LARGE SCALE GENOMIC DNA]</scope>
    <source>
        <strain evidence="2">SpSt-6</strain>
    </source>
</reference>
<proteinExistence type="predicted"/>
<sequence>MSYFLKKQKGFTIIEVLVVIVLCTIIMMAALGLYFASDKIFKKTRPVSDVLEEMRGAIATLDFIFSRWGVGVPCYNNNIIIIVI</sequence>
<accession>A0A7C4NQT8</accession>
<name>A0A7C4NQT8_9BACT</name>
<dbReference type="Pfam" id="PF07963">
    <property type="entry name" value="N_methyl"/>
    <property type="match status" value="1"/>
</dbReference>
<evidence type="ECO:0000256" key="1">
    <source>
        <dbReference type="SAM" id="Phobius"/>
    </source>
</evidence>
<organism evidence="2">
    <name type="scientific">Thermodesulfobacterium geofontis</name>
    <dbReference type="NCBI Taxonomy" id="1295609"/>
    <lineage>
        <taxon>Bacteria</taxon>
        <taxon>Pseudomonadati</taxon>
        <taxon>Thermodesulfobacteriota</taxon>
        <taxon>Thermodesulfobacteria</taxon>
        <taxon>Thermodesulfobacteriales</taxon>
        <taxon>Thermodesulfobacteriaceae</taxon>
        <taxon>Thermodesulfobacterium</taxon>
    </lineage>
</organism>
<gene>
    <name evidence="2" type="ORF">ENT66_04385</name>
</gene>
<dbReference type="InterPro" id="IPR012902">
    <property type="entry name" value="N_methyl_site"/>
</dbReference>
<keyword evidence="1" id="KW-1133">Transmembrane helix</keyword>
<keyword evidence="1" id="KW-0472">Membrane</keyword>
<dbReference type="EMBL" id="DSZN01000076">
    <property type="protein sequence ID" value="HGQ85578.1"/>
    <property type="molecule type" value="Genomic_DNA"/>
</dbReference>
<keyword evidence="1" id="KW-0812">Transmembrane</keyword>
<evidence type="ECO:0000313" key="2">
    <source>
        <dbReference type="EMBL" id="HGQ85578.1"/>
    </source>
</evidence>